<dbReference type="Proteomes" id="UP001054821">
    <property type="component" value="Chromosome 7"/>
</dbReference>
<dbReference type="AlphaFoldDB" id="A0AAD4V941"/>
<gene>
    <name evidence="1" type="ORF">L3X38_039685</name>
</gene>
<protein>
    <submittedName>
        <fullName evidence="1">Uncharacterized protein</fullName>
    </submittedName>
</protein>
<comment type="caution">
    <text evidence="1">The sequence shown here is derived from an EMBL/GenBank/DDBJ whole genome shotgun (WGS) entry which is preliminary data.</text>
</comment>
<evidence type="ECO:0000313" key="2">
    <source>
        <dbReference type="Proteomes" id="UP001054821"/>
    </source>
</evidence>
<sequence>MIFKLISLKRLINLGKVMLAKVVLRARLGMTICVREDDDSVFSIVDSQTFLHNTNGSIGDWAIDVNTLHGDGSRQFYNTKLKLRIKVKNPDQYVSNSKRHINSAMPLTSTKSSGADASDHIEESGQIIHTLTVDNSDLGSSDEVCQTYLLMLYH</sequence>
<accession>A0AAD4V941</accession>
<organism evidence="1 2">
    <name type="scientific">Prunus dulcis</name>
    <name type="common">Almond</name>
    <name type="synonym">Amygdalus dulcis</name>
    <dbReference type="NCBI Taxonomy" id="3755"/>
    <lineage>
        <taxon>Eukaryota</taxon>
        <taxon>Viridiplantae</taxon>
        <taxon>Streptophyta</taxon>
        <taxon>Embryophyta</taxon>
        <taxon>Tracheophyta</taxon>
        <taxon>Spermatophyta</taxon>
        <taxon>Magnoliopsida</taxon>
        <taxon>eudicotyledons</taxon>
        <taxon>Gunneridae</taxon>
        <taxon>Pentapetalae</taxon>
        <taxon>rosids</taxon>
        <taxon>fabids</taxon>
        <taxon>Rosales</taxon>
        <taxon>Rosaceae</taxon>
        <taxon>Amygdaloideae</taxon>
        <taxon>Amygdaleae</taxon>
        <taxon>Prunus</taxon>
    </lineage>
</organism>
<name>A0AAD4V941_PRUDU</name>
<evidence type="ECO:0000313" key="1">
    <source>
        <dbReference type="EMBL" id="KAI5319977.1"/>
    </source>
</evidence>
<proteinExistence type="predicted"/>
<reference evidence="1 2" key="1">
    <citation type="journal article" date="2022" name="G3 (Bethesda)">
        <title>Whole-genome sequence and methylome profiling of the almond [Prunus dulcis (Mill.) D.A. Webb] cultivar 'Nonpareil'.</title>
        <authorList>
            <person name="D'Amico-Willman K.M."/>
            <person name="Ouma W.Z."/>
            <person name="Meulia T."/>
            <person name="Sideli G.M."/>
            <person name="Gradziel T.M."/>
            <person name="Fresnedo-Ramirez J."/>
        </authorList>
    </citation>
    <scope>NUCLEOTIDE SEQUENCE [LARGE SCALE GENOMIC DNA]</scope>
    <source>
        <strain evidence="1">Clone GOH B32 T37-40</strain>
    </source>
</reference>
<keyword evidence="2" id="KW-1185">Reference proteome</keyword>
<dbReference type="EMBL" id="JAJFAZ020000007">
    <property type="protein sequence ID" value="KAI5319977.1"/>
    <property type="molecule type" value="Genomic_DNA"/>
</dbReference>